<proteinExistence type="predicted"/>
<sequence length="137" mass="14834">MDTFFLFFYQNIIAFTLLILCLIALIVYEGKKGGTKVDPAEATRLMNREGAVVVDLRPSEEFSTGHITGSLNISAEKLEQQLNSIKHSKEAPLILVCKTGNNSKVVGGSLLRAGYSNVNLISGGMMTWQGSGLPLSK</sequence>
<dbReference type="Pfam" id="PF00581">
    <property type="entry name" value="Rhodanese"/>
    <property type="match status" value="1"/>
</dbReference>
<organism evidence="3">
    <name type="scientific">marine metagenome</name>
    <dbReference type="NCBI Taxonomy" id="408172"/>
    <lineage>
        <taxon>unclassified sequences</taxon>
        <taxon>metagenomes</taxon>
        <taxon>ecological metagenomes</taxon>
    </lineage>
</organism>
<dbReference type="SMART" id="SM00450">
    <property type="entry name" value="RHOD"/>
    <property type="match status" value="1"/>
</dbReference>
<dbReference type="CDD" id="cd00158">
    <property type="entry name" value="RHOD"/>
    <property type="match status" value="1"/>
</dbReference>
<evidence type="ECO:0000256" key="1">
    <source>
        <dbReference type="SAM" id="Phobius"/>
    </source>
</evidence>
<dbReference type="PANTHER" id="PTHR43031:SF18">
    <property type="entry name" value="RHODANESE-RELATED SULFURTRANSFERASES"/>
    <property type="match status" value="1"/>
</dbReference>
<dbReference type="PANTHER" id="PTHR43031">
    <property type="entry name" value="FAD-DEPENDENT OXIDOREDUCTASE"/>
    <property type="match status" value="1"/>
</dbReference>
<dbReference type="Gene3D" id="3.40.250.10">
    <property type="entry name" value="Rhodanese-like domain"/>
    <property type="match status" value="1"/>
</dbReference>
<reference evidence="3" key="1">
    <citation type="submission" date="2018-05" db="EMBL/GenBank/DDBJ databases">
        <authorList>
            <person name="Lanie J.A."/>
            <person name="Ng W.-L."/>
            <person name="Kazmierczak K.M."/>
            <person name="Andrzejewski T.M."/>
            <person name="Davidsen T.M."/>
            <person name="Wayne K.J."/>
            <person name="Tettelin H."/>
            <person name="Glass J.I."/>
            <person name="Rusch D."/>
            <person name="Podicherti R."/>
            <person name="Tsui H.-C.T."/>
            <person name="Winkler M.E."/>
        </authorList>
    </citation>
    <scope>NUCLEOTIDE SEQUENCE</scope>
</reference>
<dbReference type="PROSITE" id="PS50206">
    <property type="entry name" value="RHODANESE_3"/>
    <property type="match status" value="1"/>
</dbReference>
<keyword evidence="1" id="KW-0472">Membrane</keyword>
<name>A0A382SR55_9ZZZZ</name>
<dbReference type="EMBL" id="UINC01130911">
    <property type="protein sequence ID" value="SVD12283.1"/>
    <property type="molecule type" value="Genomic_DNA"/>
</dbReference>
<dbReference type="AlphaFoldDB" id="A0A382SR55"/>
<feature type="domain" description="Rhodanese" evidence="2">
    <location>
        <begin position="47"/>
        <end position="137"/>
    </location>
</feature>
<dbReference type="InterPro" id="IPR050229">
    <property type="entry name" value="GlpE_sulfurtransferase"/>
</dbReference>
<dbReference type="InterPro" id="IPR036873">
    <property type="entry name" value="Rhodanese-like_dom_sf"/>
</dbReference>
<protein>
    <recommendedName>
        <fullName evidence="2">Rhodanese domain-containing protein</fullName>
    </recommendedName>
</protein>
<dbReference type="SUPFAM" id="SSF52821">
    <property type="entry name" value="Rhodanese/Cell cycle control phosphatase"/>
    <property type="match status" value="1"/>
</dbReference>
<accession>A0A382SR55</accession>
<dbReference type="InterPro" id="IPR001763">
    <property type="entry name" value="Rhodanese-like_dom"/>
</dbReference>
<gene>
    <name evidence="3" type="ORF">METZ01_LOCUS365137</name>
</gene>
<evidence type="ECO:0000259" key="2">
    <source>
        <dbReference type="PROSITE" id="PS50206"/>
    </source>
</evidence>
<keyword evidence="1" id="KW-1133">Transmembrane helix</keyword>
<keyword evidence="1" id="KW-0812">Transmembrane</keyword>
<feature type="transmembrane region" description="Helical" evidence="1">
    <location>
        <begin position="6"/>
        <end position="28"/>
    </location>
</feature>
<evidence type="ECO:0000313" key="3">
    <source>
        <dbReference type="EMBL" id="SVD12283.1"/>
    </source>
</evidence>